<dbReference type="RefSeq" id="WP_133610345.1">
    <property type="nucleotide sequence ID" value="NZ_SNZC01000004.1"/>
</dbReference>
<accession>A0A562KFI9</accession>
<dbReference type="EMBL" id="VLKM01000006">
    <property type="protein sequence ID" value="TWH94132.1"/>
    <property type="molecule type" value="Genomic_DNA"/>
</dbReference>
<protein>
    <recommendedName>
        <fullName evidence="3">TonB-like protein</fullName>
    </recommendedName>
</protein>
<reference evidence="1 2" key="1">
    <citation type="journal article" date="2015" name="Stand. Genomic Sci.">
        <title>Genomic Encyclopedia of Bacterial and Archaeal Type Strains, Phase III: the genomes of soil and plant-associated and newly described type strains.</title>
        <authorList>
            <person name="Whitman W.B."/>
            <person name="Woyke T."/>
            <person name="Klenk H.P."/>
            <person name="Zhou Y."/>
            <person name="Lilburn T.G."/>
            <person name="Beck B.J."/>
            <person name="De Vos P."/>
            <person name="Vandamme P."/>
            <person name="Eisen J.A."/>
            <person name="Garrity G."/>
            <person name="Hugenholtz P."/>
            <person name="Kyrpides N.C."/>
        </authorList>
    </citation>
    <scope>NUCLEOTIDE SEQUENCE [LARGE SCALE GENOMIC DNA]</scope>
    <source>
        <strain evidence="1 2">CGMCC 1.6844</strain>
    </source>
</reference>
<dbReference type="AlphaFoldDB" id="A0A562KFI9"/>
<evidence type="ECO:0000313" key="2">
    <source>
        <dbReference type="Proteomes" id="UP000315312"/>
    </source>
</evidence>
<name>A0A562KFI9_9FLAO</name>
<organism evidence="1 2">
    <name type="scientific">Flavobacterium cheniae</name>
    <dbReference type="NCBI Taxonomy" id="295428"/>
    <lineage>
        <taxon>Bacteria</taxon>
        <taxon>Pseudomonadati</taxon>
        <taxon>Bacteroidota</taxon>
        <taxon>Flavobacteriia</taxon>
        <taxon>Flavobacteriales</taxon>
        <taxon>Flavobacteriaceae</taxon>
        <taxon>Flavobacterium</taxon>
    </lineage>
</organism>
<sequence length="131" mass="15477">MKKISIILFLLFQLSLFGQDKNYEKLFDDCKKTSSPNSCIMEVIRTEVQSEYEKYREEASNLYDLQLLRIKYTVTKEGNMVIESIDGKIENFKHKIIELFKKFPKVEPVIENGKPRDALMTTSFYLHPKEK</sequence>
<comment type="caution">
    <text evidence="1">The sequence shown here is derived from an EMBL/GenBank/DDBJ whole genome shotgun (WGS) entry which is preliminary data.</text>
</comment>
<dbReference type="Proteomes" id="UP000315312">
    <property type="component" value="Unassembled WGS sequence"/>
</dbReference>
<proteinExistence type="predicted"/>
<keyword evidence="2" id="KW-1185">Reference proteome</keyword>
<gene>
    <name evidence="1" type="ORF">IP97_01688</name>
</gene>
<evidence type="ECO:0000313" key="1">
    <source>
        <dbReference type="EMBL" id="TWH94132.1"/>
    </source>
</evidence>
<evidence type="ECO:0008006" key="3">
    <source>
        <dbReference type="Google" id="ProtNLM"/>
    </source>
</evidence>